<proteinExistence type="predicted"/>
<organism evidence="1">
    <name type="scientific">marine sediment metagenome</name>
    <dbReference type="NCBI Taxonomy" id="412755"/>
    <lineage>
        <taxon>unclassified sequences</taxon>
        <taxon>metagenomes</taxon>
        <taxon>ecological metagenomes</taxon>
    </lineage>
</organism>
<evidence type="ECO:0000313" key="1">
    <source>
        <dbReference type="EMBL" id="KKM82613.1"/>
    </source>
</evidence>
<gene>
    <name evidence="1" type="ORF">LCGC14_1317770</name>
</gene>
<dbReference type="EMBL" id="LAZR01007836">
    <property type="protein sequence ID" value="KKM82613.1"/>
    <property type="molecule type" value="Genomic_DNA"/>
</dbReference>
<comment type="caution">
    <text evidence="1">The sequence shown here is derived from an EMBL/GenBank/DDBJ whole genome shotgun (WGS) entry which is preliminary data.</text>
</comment>
<dbReference type="AlphaFoldDB" id="A0A0F9KKX5"/>
<protein>
    <submittedName>
        <fullName evidence="1">Uncharacterized protein</fullName>
    </submittedName>
</protein>
<accession>A0A0F9KKX5</accession>
<reference evidence="1" key="1">
    <citation type="journal article" date="2015" name="Nature">
        <title>Complex archaea that bridge the gap between prokaryotes and eukaryotes.</title>
        <authorList>
            <person name="Spang A."/>
            <person name="Saw J.H."/>
            <person name="Jorgensen S.L."/>
            <person name="Zaremba-Niedzwiedzka K."/>
            <person name="Martijn J."/>
            <person name="Lind A.E."/>
            <person name="van Eijk R."/>
            <person name="Schleper C."/>
            <person name="Guy L."/>
            <person name="Ettema T.J."/>
        </authorList>
    </citation>
    <scope>NUCLEOTIDE SEQUENCE</scope>
</reference>
<name>A0A0F9KKX5_9ZZZZ</name>
<sequence>MTESIKTNICGSSRLHSIVKGYFVVEQSRAVLIRLPIGSSVWVPKKRIYSEYLKDPYALQDFFIENYILKKIGLKINDSD</sequence>